<dbReference type="InterPro" id="IPR036388">
    <property type="entry name" value="WH-like_DNA-bd_sf"/>
</dbReference>
<dbReference type="PROSITE" id="PS50931">
    <property type="entry name" value="HTH_LYSR"/>
    <property type="match status" value="1"/>
</dbReference>
<evidence type="ECO:0000313" key="6">
    <source>
        <dbReference type="EMBL" id="SAL00179.1"/>
    </source>
</evidence>
<keyword evidence="3" id="KW-0238">DNA-binding</keyword>
<dbReference type="Proteomes" id="UP000054624">
    <property type="component" value="Unassembled WGS sequence"/>
</dbReference>
<dbReference type="FunFam" id="1.10.10.10:FF:000001">
    <property type="entry name" value="LysR family transcriptional regulator"/>
    <property type="match status" value="1"/>
</dbReference>
<dbReference type="Gene3D" id="1.10.10.10">
    <property type="entry name" value="Winged helix-like DNA-binding domain superfamily/Winged helix DNA-binding domain"/>
    <property type="match status" value="1"/>
</dbReference>
<dbReference type="InterPro" id="IPR036390">
    <property type="entry name" value="WH_DNA-bd_sf"/>
</dbReference>
<dbReference type="SUPFAM" id="SSF53850">
    <property type="entry name" value="Periplasmic binding protein-like II"/>
    <property type="match status" value="1"/>
</dbReference>
<comment type="similarity">
    <text evidence="1">Belongs to the LysR transcriptional regulatory family.</text>
</comment>
<evidence type="ECO:0000256" key="1">
    <source>
        <dbReference type="ARBA" id="ARBA00009437"/>
    </source>
</evidence>
<dbReference type="RefSeq" id="WP_061165303.1">
    <property type="nucleotide sequence ID" value="NZ_FCOI02000086.1"/>
</dbReference>
<feature type="domain" description="HTH lysR-type" evidence="5">
    <location>
        <begin position="1"/>
        <end position="59"/>
    </location>
</feature>
<dbReference type="GO" id="GO:0006351">
    <property type="term" value="P:DNA-templated transcription"/>
    <property type="evidence" value="ECO:0007669"/>
    <property type="project" value="TreeGrafter"/>
</dbReference>
<sequence>MNNLMAIRVFARVVETGGFTKAADSLGIPLATVSKLIQDLESELRVKLLQRTTRIVAVTPEGAAYYDRTVPIMQALDEINKSFAMENANLTGRIKIGISASLATSFVIPALPRFHERYPNITVDLSVRDSFSDMIQDGIDCAIRGGPMYDEALVAREVGRASWTTCASTDYVKRHGIPTSIEDLQKNHTLVKYVSPRTGRIVPSPFGAGEQATEVQPNSFLSVNEGNAHLAAGLAGVGVIQIFTFKVRPFIETGQLVSFLQGSEPPPYPYHVVYPRNRYLSQRVRIFIDWLVGMFGELG</sequence>
<dbReference type="SUPFAM" id="SSF46785">
    <property type="entry name" value="Winged helix' DNA-binding domain"/>
    <property type="match status" value="1"/>
</dbReference>
<dbReference type="Pfam" id="PF03466">
    <property type="entry name" value="LysR_substrate"/>
    <property type="match status" value="1"/>
</dbReference>
<evidence type="ECO:0000259" key="5">
    <source>
        <dbReference type="PROSITE" id="PS50931"/>
    </source>
</evidence>
<dbReference type="EMBL" id="FCOI02000086">
    <property type="protein sequence ID" value="SAL00179.1"/>
    <property type="molecule type" value="Genomic_DNA"/>
</dbReference>
<keyword evidence="4" id="KW-0804">Transcription</keyword>
<dbReference type="OrthoDB" id="9076738at2"/>
<dbReference type="PANTHER" id="PTHR30537:SF72">
    <property type="entry name" value="LYSR FAMILY TRANSCRIPTIONAL REGULATOR"/>
    <property type="match status" value="1"/>
</dbReference>
<protein>
    <submittedName>
        <fullName evidence="6">LysR family transcriptional regulator</fullName>
    </submittedName>
</protein>
<dbReference type="InterPro" id="IPR005119">
    <property type="entry name" value="LysR_subst-bd"/>
</dbReference>
<evidence type="ECO:0000256" key="2">
    <source>
        <dbReference type="ARBA" id="ARBA00023015"/>
    </source>
</evidence>
<dbReference type="Gene3D" id="3.40.190.290">
    <property type="match status" value="1"/>
</dbReference>
<evidence type="ECO:0000313" key="7">
    <source>
        <dbReference type="Proteomes" id="UP000054624"/>
    </source>
</evidence>
<dbReference type="InterPro" id="IPR000847">
    <property type="entry name" value="LysR_HTH_N"/>
</dbReference>
<keyword evidence="2" id="KW-0805">Transcription regulation</keyword>
<keyword evidence="7" id="KW-1185">Reference proteome</keyword>
<dbReference type="STRING" id="1777137.AWB76_07833"/>
<name>A0A158DZY1_9BURK</name>
<accession>A0A158DZY1</accession>
<proteinExistence type="inferred from homology"/>
<dbReference type="CDD" id="cd08472">
    <property type="entry name" value="PBP2_CrgA_like_3"/>
    <property type="match status" value="1"/>
</dbReference>
<dbReference type="GO" id="GO:0043565">
    <property type="term" value="F:sequence-specific DNA binding"/>
    <property type="evidence" value="ECO:0007669"/>
    <property type="project" value="TreeGrafter"/>
</dbReference>
<gene>
    <name evidence="6" type="ORF">AWB76_07833</name>
</gene>
<reference evidence="7" key="1">
    <citation type="submission" date="2016-01" db="EMBL/GenBank/DDBJ databases">
        <authorList>
            <person name="Peeters Charlotte."/>
        </authorList>
    </citation>
    <scope>NUCLEOTIDE SEQUENCE [LARGE SCALE GENOMIC DNA]</scope>
</reference>
<dbReference type="PANTHER" id="PTHR30537">
    <property type="entry name" value="HTH-TYPE TRANSCRIPTIONAL REGULATOR"/>
    <property type="match status" value="1"/>
</dbReference>
<dbReference type="InterPro" id="IPR058163">
    <property type="entry name" value="LysR-type_TF_proteobact-type"/>
</dbReference>
<organism evidence="6 7">
    <name type="scientific">Caballeronia temeraria</name>
    <dbReference type="NCBI Taxonomy" id="1777137"/>
    <lineage>
        <taxon>Bacteria</taxon>
        <taxon>Pseudomonadati</taxon>
        <taxon>Pseudomonadota</taxon>
        <taxon>Betaproteobacteria</taxon>
        <taxon>Burkholderiales</taxon>
        <taxon>Burkholderiaceae</taxon>
        <taxon>Caballeronia</taxon>
    </lineage>
</organism>
<dbReference type="Pfam" id="PF00126">
    <property type="entry name" value="HTH_1"/>
    <property type="match status" value="1"/>
</dbReference>
<dbReference type="GO" id="GO:0003700">
    <property type="term" value="F:DNA-binding transcription factor activity"/>
    <property type="evidence" value="ECO:0007669"/>
    <property type="project" value="InterPro"/>
</dbReference>
<evidence type="ECO:0000256" key="3">
    <source>
        <dbReference type="ARBA" id="ARBA00023125"/>
    </source>
</evidence>
<evidence type="ECO:0000256" key="4">
    <source>
        <dbReference type="ARBA" id="ARBA00023163"/>
    </source>
</evidence>
<dbReference type="AlphaFoldDB" id="A0A158DZY1"/>